<feature type="region of interest" description="Disordered" evidence="1">
    <location>
        <begin position="1"/>
        <end position="41"/>
    </location>
</feature>
<feature type="non-terminal residue" evidence="2">
    <location>
        <position position="1"/>
    </location>
</feature>
<feature type="non-terminal residue" evidence="2">
    <location>
        <position position="41"/>
    </location>
</feature>
<protein>
    <submittedName>
        <fullName evidence="2">Erythrocyte membrane protein band 4.1-like 3</fullName>
    </submittedName>
</protein>
<dbReference type="EMBL" id="HAEH01005704">
    <property type="protein sequence ID" value="SBR77218.1"/>
    <property type="molecule type" value="Transcribed_RNA"/>
</dbReference>
<accession>A0A1A8P7H9</accession>
<reference evidence="2" key="1">
    <citation type="submission" date="2016-05" db="EMBL/GenBank/DDBJ databases">
        <authorList>
            <person name="Lavstsen T."/>
            <person name="Jespersen J.S."/>
        </authorList>
    </citation>
    <scope>NUCLEOTIDE SEQUENCE</scope>
    <source>
        <tissue evidence="2">Brain</tissue>
    </source>
</reference>
<sequence>PGLIVEFSDASLEMQSRSEPTTNPSFATGFSQTRTRTHTQT</sequence>
<evidence type="ECO:0000313" key="2">
    <source>
        <dbReference type="EMBL" id="SBR77218.1"/>
    </source>
</evidence>
<name>A0A1A8P7H9_9TELE</name>
<proteinExistence type="predicted"/>
<dbReference type="AlphaFoldDB" id="A0A1A8P7H9"/>
<reference evidence="2" key="2">
    <citation type="submission" date="2016-06" db="EMBL/GenBank/DDBJ databases">
        <title>The genome of a short-lived fish provides insights into sex chromosome evolution and the genetic control of aging.</title>
        <authorList>
            <person name="Reichwald K."/>
            <person name="Felder M."/>
            <person name="Petzold A."/>
            <person name="Koch P."/>
            <person name="Groth M."/>
            <person name="Platzer M."/>
        </authorList>
    </citation>
    <scope>NUCLEOTIDE SEQUENCE</scope>
    <source>
        <tissue evidence="2">Brain</tissue>
    </source>
</reference>
<gene>
    <name evidence="2" type="primary">CABZ01090303.1</name>
</gene>
<feature type="compositionally biased region" description="Polar residues" evidence="1">
    <location>
        <begin position="13"/>
        <end position="41"/>
    </location>
</feature>
<evidence type="ECO:0000256" key="1">
    <source>
        <dbReference type="SAM" id="MobiDB-lite"/>
    </source>
</evidence>
<organism evidence="2">
    <name type="scientific">Nothobranchius rachovii</name>
    <name type="common">bluefin notho</name>
    <dbReference type="NCBI Taxonomy" id="451742"/>
    <lineage>
        <taxon>Eukaryota</taxon>
        <taxon>Metazoa</taxon>
        <taxon>Chordata</taxon>
        <taxon>Craniata</taxon>
        <taxon>Vertebrata</taxon>
        <taxon>Euteleostomi</taxon>
        <taxon>Actinopterygii</taxon>
        <taxon>Neopterygii</taxon>
        <taxon>Teleostei</taxon>
        <taxon>Neoteleostei</taxon>
        <taxon>Acanthomorphata</taxon>
        <taxon>Ovalentaria</taxon>
        <taxon>Atherinomorphae</taxon>
        <taxon>Cyprinodontiformes</taxon>
        <taxon>Nothobranchiidae</taxon>
        <taxon>Nothobranchius</taxon>
    </lineage>
</organism>